<keyword evidence="4" id="KW-0808">Transferase</keyword>
<dbReference type="Gene3D" id="3.10.129.110">
    <property type="entry name" value="Polyketide synthase dehydratase"/>
    <property type="match status" value="1"/>
</dbReference>
<evidence type="ECO:0000313" key="14">
    <source>
        <dbReference type="Proteomes" id="UP000664781"/>
    </source>
</evidence>
<feature type="domain" description="Ketosynthase family 3 (KS3)" evidence="11">
    <location>
        <begin position="3692"/>
        <end position="4112"/>
    </location>
</feature>
<evidence type="ECO:0000256" key="5">
    <source>
        <dbReference type="ARBA" id="ARBA00023194"/>
    </source>
</evidence>
<evidence type="ECO:0000313" key="13">
    <source>
        <dbReference type="EMBL" id="MBO0656349.1"/>
    </source>
</evidence>
<feature type="active site" description="Proton donor; for dehydratase activity" evidence="8">
    <location>
        <position position="1478"/>
    </location>
</feature>
<protein>
    <submittedName>
        <fullName evidence="13">SDR family NAD(P)-dependent oxidoreductase</fullName>
    </submittedName>
</protein>
<dbReference type="Pfam" id="PF00698">
    <property type="entry name" value="Acyl_transf_1"/>
    <property type="match status" value="3"/>
</dbReference>
<feature type="domain" description="Carrier" evidence="10">
    <location>
        <begin position="2042"/>
        <end position="2120"/>
    </location>
</feature>
<dbReference type="InterPro" id="IPR009081">
    <property type="entry name" value="PP-bd_ACP"/>
</dbReference>
<dbReference type="InterPro" id="IPR013968">
    <property type="entry name" value="PKS_KR"/>
</dbReference>
<dbReference type="GO" id="GO:0033068">
    <property type="term" value="P:macrolide biosynthetic process"/>
    <property type="evidence" value="ECO:0007669"/>
    <property type="project" value="UniProtKB-ARBA"/>
</dbReference>
<keyword evidence="3" id="KW-0597">Phosphoprotein</keyword>
<name>A0A939FS36_9ACTN</name>
<dbReference type="InterPro" id="IPR050091">
    <property type="entry name" value="PKS_NRPS_Biosynth_Enz"/>
</dbReference>
<evidence type="ECO:0000256" key="6">
    <source>
        <dbReference type="ARBA" id="ARBA00023268"/>
    </source>
</evidence>
<dbReference type="Pfam" id="PF00109">
    <property type="entry name" value="ketoacyl-synt"/>
    <property type="match status" value="3"/>
</dbReference>
<dbReference type="CDD" id="cd08952">
    <property type="entry name" value="KR_1_SDR_x"/>
    <property type="match status" value="2"/>
</dbReference>
<dbReference type="InterPro" id="IPR001227">
    <property type="entry name" value="Ac_transferase_dom_sf"/>
</dbReference>
<feature type="domain" description="PKS/mFAS DH" evidence="12">
    <location>
        <begin position="1282"/>
        <end position="1554"/>
    </location>
</feature>
<dbReference type="Pfam" id="PF22953">
    <property type="entry name" value="SpnB_Rossmann"/>
    <property type="match status" value="1"/>
</dbReference>
<dbReference type="Gene3D" id="1.10.1200.10">
    <property type="entry name" value="ACP-like"/>
    <property type="match status" value="4"/>
</dbReference>
<dbReference type="InterPro" id="IPR041618">
    <property type="entry name" value="PKS_DE"/>
</dbReference>
<dbReference type="SUPFAM" id="SSF55048">
    <property type="entry name" value="Probable ACP-binding domain of malonyl-CoA ACP transacylase"/>
    <property type="match status" value="3"/>
</dbReference>
<evidence type="ECO:0000259" key="11">
    <source>
        <dbReference type="PROSITE" id="PS52004"/>
    </source>
</evidence>
<dbReference type="CDD" id="cd00833">
    <property type="entry name" value="PKS"/>
    <property type="match status" value="3"/>
</dbReference>
<dbReference type="InterPro" id="IPR057326">
    <property type="entry name" value="KR_dom"/>
</dbReference>
<dbReference type="InterPro" id="IPR014031">
    <property type="entry name" value="Ketoacyl_synth_C"/>
</dbReference>
<dbReference type="GO" id="GO:0004315">
    <property type="term" value="F:3-oxoacyl-[acyl-carrier-protein] synthase activity"/>
    <property type="evidence" value="ECO:0007669"/>
    <property type="project" value="InterPro"/>
</dbReference>
<keyword evidence="14" id="KW-1185">Reference proteome</keyword>
<dbReference type="PROSITE" id="PS52004">
    <property type="entry name" value="KS3_2"/>
    <property type="match status" value="3"/>
</dbReference>
<feature type="domain" description="Carrier" evidence="10">
    <location>
        <begin position="298"/>
        <end position="376"/>
    </location>
</feature>
<dbReference type="Pfam" id="PF08659">
    <property type="entry name" value="KR"/>
    <property type="match status" value="4"/>
</dbReference>
<evidence type="ECO:0000256" key="3">
    <source>
        <dbReference type="ARBA" id="ARBA00022553"/>
    </source>
</evidence>
<dbReference type="InterPro" id="IPR036736">
    <property type="entry name" value="ACP-like_sf"/>
</dbReference>
<dbReference type="InterPro" id="IPR042104">
    <property type="entry name" value="PKS_dehydratase_sf"/>
</dbReference>
<dbReference type="Pfam" id="PF14765">
    <property type="entry name" value="PS-DH"/>
    <property type="match status" value="1"/>
</dbReference>
<dbReference type="InterPro" id="IPR016035">
    <property type="entry name" value="Acyl_Trfase/lysoPLipase"/>
</dbReference>
<dbReference type="Gene3D" id="3.40.47.10">
    <property type="match status" value="3"/>
</dbReference>
<feature type="domain" description="Ketosynthase family 3 (KS3)" evidence="11">
    <location>
        <begin position="395"/>
        <end position="821"/>
    </location>
</feature>
<feature type="active site" description="Proton acceptor; for dehydratase activity" evidence="8">
    <location>
        <position position="1314"/>
    </location>
</feature>
<comment type="pathway">
    <text evidence="1">Antibiotic biosynthesis.</text>
</comment>
<evidence type="ECO:0000256" key="9">
    <source>
        <dbReference type="SAM" id="MobiDB-lite"/>
    </source>
</evidence>
<dbReference type="InterPro" id="IPR016039">
    <property type="entry name" value="Thiolase-like"/>
</dbReference>
<dbReference type="SMART" id="SM00825">
    <property type="entry name" value="PKS_KS"/>
    <property type="match status" value="3"/>
</dbReference>
<dbReference type="PROSITE" id="PS00012">
    <property type="entry name" value="PHOSPHOPANTETHEINE"/>
    <property type="match status" value="3"/>
</dbReference>
<dbReference type="Pfam" id="PF16197">
    <property type="entry name" value="KAsynt_C_assoc"/>
    <property type="match status" value="3"/>
</dbReference>
<feature type="region of interest" description="N-terminal hotdog fold" evidence="8">
    <location>
        <begin position="1282"/>
        <end position="1404"/>
    </location>
</feature>
<evidence type="ECO:0000256" key="1">
    <source>
        <dbReference type="ARBA" id="ARBA00004792"/>
    </source>
</evidence>
<evidence type="ECO:0000259" key="10">
    <source>
        <dbReference type="PROSITE" id="PS50075"/>
    </source>
</evidence>
<dbReference type="Pfam" id="PF02801">
    <property type="entry name" value="Ketoacyl-synt_C"/>
    <property type="match status" value="3"/>
</dbReference>
<dbReference type="GO" id="GO:0004312">
    <property type="term" value="F:fatty acid synthase activity"/>
    <property type="evidence" value="ECO:0007669"/>
    <property type="project" value="TreeGrafter"/>
</dbReference>
<dbReference type="SMART" id="SM00826">
    <property type="entry name" value="PKS_DH"/>
    <property type="match status" value="1"/>
</dbReference>
<dbReference type="PANTHER" id="PTHR43775:SF51">
    <property type="entry name" value="INACTIVE PHENOLPHTHIOCEROL SYNTHESIS POLYKETIDE SYNTHASE TYPE I PKS1-RELATED"/>
    <property type="match status" value="1"/>
</dbReference>
<dbReference type="InterPro" id="IPR049900">
    <property type="entry name" value="PKS_mFAS_DH"/>
</dbReference>
<organism evidence="13 14">
    <name type="scientific">Streptomyces triculaminicus</name>
    <dbReference type="NCBI Taxonomy" id="2816232"/>
    <lineage>
        <taxon>Bacteria</taxon>
        <taxon>Bacillati</taxon>
        <taxon>Actinomycetota</taxon>
        <taxon>Actinomycetes</taxon>
        <taxon>Kitasatosporales</taxon>
        <taxon>Streptomycetaceae</taxon>
        <taxon>Streptomyces</taxon>
    </lineage>
</organism>
<dbReference type="GO" id="GO:0031177">
    <property type="term" value="F:phosphopantetheine binding"/>
    <property type="evidence" value="ECO:0007669"/>
    <property type="project" value="InterPro"/>
</dbReference>
<dbReference type="NCBIfam" id="NF045894">
    <property type="entry name" value="PKS_plus_SDR"/>
    <property type="match status" value="1"/>
</dbReference>
<feature type="domain" description="Carrier" evidence="10">
    <location>
        <begin position="3593"/>
        <end position="3668"/>
    </location>
</feature>
<dbReference type="FunFam" id="1.10.1200.10:FF:000007">
    <property type="entry name" value="Probable polyketide synthase pks17"/>
    <property type="match status" value="3"/>
</dbReference>
<gene>
    <name evidence="13" type="ORF">J1792_27375</name>
</gene>
<dbReference type="PROSITE" id="PS00606">
    <property type="entry name" value="KS3_1"/>
    <property type="match status" value="3"/>
</dbReference>
<feature type="domain" description="Carrier" evidence="10">
    <location>
        <begin position="5125"/>
        <end position="5200"/>
    </location>
</feature>
<accession>A0A939FS36</accession>
<dbReference type="InterPro" id="IPR032821">
    <property type="entry name" value="PKS_assoc"/>
</dbReference>
<dbReference type="SMART" id="SM00827">
    <property type="entry name" value="PKS_AT"/>
    <property type="match status" value="3"/>
</dbReference>
<dbReference type="InterPro" id="IPR006162">
    <property type="entry name" value="Ppantetheine_attach_site"/>
</dbReference>
<dbReference type="FunFam" id="3.40.47.10:FF:000019">
    <property type="entry name" value="Polyketide synthase type I"/>
    <property type="match status" value="3"/>
</dbReference>
<dbReference type="InterPro" id="IPR016036">
    <property type="entry name" value="Malonyl_transacylase_ACP-bd"/>
</dbReference>
<evidence type="ECO:0000256" key="7">
    <source>
        <dbReference type="ARBA" id="ARBA00023315"/>
    </source>
</evidence>
<dbReference type="PROSITE" id="PS50075">
    <property type="entry name" value="CARRIER"/>
    <property type="match status" value="4"/>
</dbReference>
<dbReference type="InterPro" id="IPR014043">
    <property type="entry name" value="Acyl_transferase_dom"/>
</dbReference>
<reference evidence="13" key="1">
    <citation type="submission" date="2021-03" db="EMBL/GenBank/DDBJ databases">
        <title>Streptomyces strains.</title>
        <authorList>
            <person name="Lund M.B."/>
            <person name="Toerring T."/>
        </authorList>
    </citation>
    <scope>NUCLEOTIDE SEQUENCE</scope>
    <source>
        <strain evidence="13">JCM 4242</strain>
    </source>
</reference>
<dbReference type="InterPro" id="IPR018201">
    <property type="entry name" value="Ketoacyl_synth_AS"/>
</dbReference>
<dbReference type="PANTHER" id="PTHR43775">
    <property type="entry name" value="FATTY ACID SYNTHASE"/>
    <property type="match status" value="1"/>
</dbReference>
<keyword evidence="6" id="KW-0511">Multifunctional enzyme</keyword>
<keyword evidence="5" id="KW-0045">Antibiotic biosynthesis</keyword>
<dbReference type="SUPFAM" id="SSF47336">
    <property type="entry name" value="ACP-like"/>
    <property type="match status" value="4"/>
</dbReference>
<dbReference type="SMART" id="SM00822">
    <property type="entry name" value="PKS_KR"/>
    <property type="match status" value="4"/>
</dbReference>
<dbReference type="InterPro" id="IPR049551">
    <property type="entry name" value="PKS_DH_C"/>
</dbReference>
<dbReference type="SMART" id="SM00823">
    <property type="entry name" value="PKS_PP"/>
    <property type="match status" value="4"/>
</dbReference>
<dbReference type="SUPFAM" id="SSF53901">
    <property type="entry name" value="Thiolase-like"/>
    <property type="match status" value="3"/>
</dbReference>
<dbReference type="InterPro" id="IPR020841">
    <property type="entry name" value="PKS_Beta-ketoAc_synthase_dom"/>
</dbReference>
<dbReference type="SMART" id="SM01294">
    <property type="entry name" value="PKS_PP_betabranch"/>
    <property type="match status" value="3"/>
</dbReference>
<keyword evidence="7" id="KW-0012">Acyltransferase</keyword>
<feature type="domain" description="Ketosynthase family 3 (KS3)" evidence="11">
    <location>
        <begin position="2143"/>
        <end position="2569"/>
    </location>
</feature>
<feature type="region of interest" description="Disordered" evidence="9">
    <location>
        <begin position="4802"/>
        <end position="4841"/>
    </location>
</feature>
<dbReference type="InterPro" id="IPR020807">
    <property type="entry name" value="PKS_DH"/>
</dbReference>
<dbReference type="InterPro" id="IPR055123">
    <property type="entry name" value="SpnB-like_Rossmann"/>
</dbReference>
<dbReference type="EMBL" id="JAFMOF010000004">
    <property type="protein sequence ID" value="MBO0656349.1"/>
    <property type="molecule type" value="Genomic_DNA"/>
</dbReference>
<dbReference type="InterPro" id="IPR014030">
    <property type="entry name" value="Ketoacyl_synth_N"/>
</dbReference>
<dbReference type="CDD" id="cd08956">
    <property type="entry name" value="KR_3_FAS_SDR_x"/>
    <property type="match status" value="2"/>
</dbReference>
<dbReference type="Pfam" id="PF00550">
    <property type="entry name" value="PP-binding"/>
    <property type="match status" value="4"/>
</dbReference>
<dbReference type="Pfam" id="PF18369">
    <property type="entry name" value="PKS_DE"/>
    <property type="match status" value="1"/>
</dbReference>
<dbReference type="FunFam" id="3.40.366.10:FF:000002">
    <property type="entry name" value="Probable polyketide synthase 2"/>
    <property type="match status" value="3"/>
</dbReference>
<feature type="region of interest" description="C-terminal hotdog fold" evidence="8">
    <location>
        <begin position="1417"/>
        <end position="1554"/>
    </location>
</feature>
<dbReference type="InterPro" id="IPR020806">
    <property type="entry name" value="PKS_PP-bd"/>
</dbReference>
<evidence type="ECO:0000259" key="12">
    <source>
        <dbReference type="PROSITE" id="PS52019"/>
    </source>
</evidence>
<dbReference type="SUPFAM" id="SSF52151">
    <property type="entry name" value="FabD/lysophospholipase-like"/>
    <property type="match status" value="3"/>
</dbReference>
<comment type="caution">
    <text evidence="13">The sequence shown here is derived from an EMBL/GenBank/DDBJ whole genome shotgun (WGS) entry which is preliminary data.</text>
</comment>
<dbReference type="Gene3D" id="3.40.366.10">
    <property type="entry name" value="Malonyl-Coenzyme A Acyl Carrier Protein, domain 2"/>
    <property type="match status" value="3"/>
</dbReference>
<dbReference type="InterPro" id="IPR036291">
    <property type="entry name" value="NAD(P)-bd_dom_sf"/>
</dbReference>
<dbReference type="InterPro" id="IPR049552">
    <property type="entry name" value="PKS_DH_N"/>
</dbReference>
<evidence type="ECO:0000256" key="8">
    <source>
        <dbReference type="PROSITE-ProRule" id="PRU01363"/>
    </source>
</evidence>
<sequence length="5284" mass="548721">MSRGGHVGKNVLTQPRRLDADGTVLITGGTGALGGLLARHLVSEYGVRHLVLTSRRGADAPGASDLLAELRELGVEAVAVACDVSDRDALAAVLDGIPAEYPLTGVVHTAGVVDDGVFASMAPDRVGAVFAPKADAALGLHELTAHLDLAMFTLYSSVAASYGSAGQANYAAANAVLDALAHHRRARGLAGQSLGWGLWEQVSGISGHLSEADLARIEKLGGGLSTADGLALFDAALGAAPAHVLPVRLNLSGLKDRAEVPALLRGLVRAPRRRTVAATGHGDGSSLAGRLAGLSAAEQERQLTALVLGEVAGVLGHVSGEAIEAGRAFKELGFDSLTSVELRNRINAATGLRLPATLVFDHPTPAALAERLRDDLVGSETAVPVRSAVAVPLDDDPVVIVGMGCRFPGGVESPEDLWRLVLSGADAIGDFPTDRGWDLPALFDVESGEAGTSSTRQGGFIYDVGEFDAGLFGISPREALAMDPQQRLLMEASWEALERAGIAPLSLRGEQAGVFMGVANSLYGGFGGPLPAEIEGLSLTGTSTSVASGRIAYTFGLEGPAMTVDTACSSSLVALHLAVQALRSGECDMALVGGANVMAKPGIFTEFSRQGGVAADGRCKSFSADADGTGWAEGAGVLVIERLSDARRKGHQVLAVVRGTAVNQDGASNGLTAPNGPSQQRVIRQALANARLSAVDVDAVEAHGTGTKLGDPIEAQALLATYGQEREADQPLWLGSLKSNIGHAQAAAGIGGVIKMVMAMRHGILPRTLHVDEPSPHIDWASGAVELLTENRPWEAQGRPRRAGVSSFGVSGTNAHVILEGAEPVQEEKSGRTAQATPRLLPWLLSARSEEALHAQADRLGTFVASRDGLGLADVAGSLVTTRTALSHRAVVLASDADGFAQALSELAQGRRTSNVVLGTAESGGLAFLFTGQGAQRAGMGRELYAAFPVFAEALDAVAERLDSQLERPVRGVLFGDGELIDQTVYAQAALFALEVSLFRLMESWGVTPDFLLGHSIGELAAAHVAGVLSLDDACTLVAARGRLMQALPSGGAMLAVEGIESEIAEVLSSYENRVSIAAVNGPTSLVVSGDADAVAELEAAWRAEGRRVKRLTVSHAFHSPRMDAMLEEFAAVAAELTFHAPRLRMVSNVTGKLADPDEIQTPEYWVRHVREAVRFADGVRYVTGQGVTTLVELGPDGVLSAMAQQTADLVAVPALRDGRDETETLFTALATAHTHGTPVDWASVLAPYAGRTVALPTYAFQRRHYWSSGLTGSGLGAGLGHPLLDSAVSLADGEGVVLTGLLSAGTHRWLADHKVHGRAVVPGTAFLELALRAGEQVGCAGLTELTLEAPLVMPERGTVEVQVRVASGDEGDDRPLTVHSRPEGARTWVRHAAGALAAGVVGTEAFEPAVWPPEGAEPVAVDTLYQRLAASGLDYGTVFQGMRAAWRAGDDIFAEVVLPDTARQVAERSGIHPAALDAVLHSLALGGNAEGAARLPFVWSGVSLYAAGASVLRARITPVGPDEVALRLADALGRPVAEVASLTLRAATAEQLAQVGRAGTADTLFAVDWVEQTAPAESAALAVDAVVPEVRLDAEGAIVLDPPAGPDEPFPALVYADFTEEGPSDGAAVHVRTHQALALLQAWLGEARFAASRLVVVTRGATATGDGDDVIDLAGAAVAGLVRSAQTENPDRFVWLDVDGNSDSARACDDVLAGVLARVRTLDEPQLALRSGTLYAARLVRALPAGTAPAARESVRRSATGTTLITGGTGALGAHLARHLVTEHGVRHLVLTGRRGPDAPGAAELVEELLELGADTAAVVACDASDRDALAAVLDTIGAEHPLRAVVHAAGVLDDGTIDSLTPERLDRVLRAKADSALHLHELTLARDLSLDAFVLFSSASAAFGTAGQGNYAAANALLDGLAQHRRAQGLPALSLAWGPWAGDDGMAARLGRAERARITALGGALSVEQGLALFDLSASAGRAVVVPMAMDLAGAAAPRGLEGAALLRGLVRPVRRRAEDRSLPSGSALAQRLAALTEQEQTRLVGDLVLTEVADVLGHATSGAVEPRRSFADLGFDSLIAVELRNRLAAATGLRLPATLVFSYPNPETLTEYLRSELAGRTAVAPQDAAAPARTSAGTGDDPIVIVSMSCRYPGGVRTPEELWQLVREGGDGISEFPVNRGWDLERLFHPDPDRSGTSYTREGGFLHDADRFDAGLFGISPREALAMDPQQRLLLELSWETFERAGIDPTSVRGTRTGVFAGVMYHDYASSMAAVPEDVEGYVATGSAASVVSGRVAYAFGLEGPAVTLDTACSSSLVALHWASRALRDGECDMALLGGVTVMAKPDTFVEFSRQRGLARDGRCKSFAAGADGTGWSEGAGVLLLERLSDARRKGHQVLAVVRGSAVNQDGASNGLTAPNGRSQERVIREALAASGLTAADVDVVEGHGTGTALGDPIEAQALLATYGRERDADRPLWLGSLKSNIGHTQAAAGVGGIIKMVMAMRHGVLPRTLHVDEPSPHIDWASGAVELLTGNRAWETGNRPRRAGVSSFGISGTNAHVIIEQPEPEPEPVADTDAPAPQHLPLLLSAGSPEALSAQAQRLLAFLDAQPEQVPVRVGRALATGRAMLDHRAVVLGSDPDGLRRGLADLAEGRTGTGVVSGLAGPGKTAFLFTGQGAQRAGMGRELYAAFPVFAEALDAVAERLDSQLERPVRGVLFGDGELIDQTVYAQAALFALEVALFRLMESWGVTPDFLLGHSIGELAAAHVAGVLSLDDACTLVAARGRLMQALPSGGAMLAVEGIESEIAEVLSSYEGRVSIAAVNGPTSLVVSGDADAVAELEAAWRAEGRRVKRLTVSHAFHSPRMDAMLDEFAVVAGGLDFRAPRIPVVSNVSGTLADPEEIRTPAYWVRHVREAVRFADGVRYLTDQGVTTLVELGPDGVLSAMAQETADLHAVPVLRGGRDETETVLTALATAHTHGTPVDWAAVFQPYGRGDGDSGTVAALPTYAFQRERYWVDAPVGGAGADVLGDAALAQFWQAVDSEDLAALTGTLRLGGDAPLSEVLPALSSWRRGRQERSVVEAWRHRVGWQPAGDVPAGSLSGTWLLVGGGDALAASVRDTLRRGGADVVEIEGAGDDRERLALRLREAARATGEVAGVVSVLTDVRSGEPSGSAPYGTDGSAVPAALIGTLLLVQALDDADLNAPLWCVTRGAVSVGRSDALGSPAQAQIWGLGRVAALEYPQRWGGLVDLPEVFDDRAGARLVAVLADAGEDQVAVRASGTFVRRLRPAPLPSGAAAEPWQPSGTVLLTGATGALGAHVAHWLADRGARHLVLTSRRGPDAPGAAELVAALAERGTAATVVACDAADRQALAALLADLPGEAPLTAVFHLAGHLDDGVLGALTPERLAPVLRAKTIAARNLDELTRGTDLDAFVLFSSLTGTLGNPGQAGYAAANAHLDALAEQRRAAGLPALSLAWGPWADGGMADDDLLVQRLVRAGTTPMSPAQAITALGHAVDGGDTVVSIADMEWPRFVSGFTAVRDSRLFDELPQVQQKSASIGTGAASARGQAAELRRRLASGGVAESERLLQELVRQQAAAVLGHASAGVIDKDRAFRDAGFDSLTAMELRNRLAAATGLALPASLVFDYPNPAALAGHLGEKLAEGTEATPAQGRQAEASGDGAAADDAIAIVGMSCRFPGGVRNPEEFWQLIIQGVDAIADFPADRGWDPRAHAGADYARRGGFLTGVADFDAALFGISPREALAMDPQQRLLLETSWEAFEGAGIDPTSLRGSRTGVFAGTNGQDYISLLAKATDDGLEGHLATGNSAAVMSGRLSYAFGLEGPAMTVDTACSASLVAMHLAAQALRQGECTLALAGGVTVMSTLDAFTEFSHQRGLAADGRCKPFAAGADGTGWGEGVGMLVLERLSDARRNGHHVLAVLRGSAVNQDGASNGLTAPNGPSQQRVIRQALANARLSAAEVDVVEAHGTGTALGDPIEAQALLATYGQGRPQDEPLLIGSVKSNIGHTQAAAGVAGVIKMIMAMRHGVLPASLHVDEPSPHVDWSAGAVRVVTENRPWEAENRPRRAGVSSFGISGTNAHVIIEQPEAEPVPERAPESGYRGVLPWVLSAESDEALRGQARRLRSYAAGSAAEGDQDGEENHRQGLAPVDIGWSLAASRARLTHRAVVIAAGTTGFLDGLTAVADDSAAPAVVRGSALAGGPLAFLFTGQGAQRAGMGRGLYGAFPVFADALDAVCARMDGSLERSLRDVLFGDGEWIDQTVYTQAALFALEVALFRLLESWGVTPDYLLGHSIGELAAAHVAGVLSLDDACTLVAARGRLMQALPVGGAMLAVEATEGEAAEALLPYETKISIAAVNGPASVVVSGDADAVAELEAMWREAGRRVKRLTVSHAFHSPHMDAMLDEFASVARGMTFQAPRLPIVSNVSGKLADADEIQTPEYWVRHVREAVRFADGVQYLHDRGVTTLIELGPDGVLSAMAQQTVDLHAAPALRVDRDDTATILTAVAQAHVRGAGVRWSSVFDGWGGRRVDLPTYAFEHRRYWPELPPYPSGSSALDAWRYRVSWTPVPDTETASLSGTWLIATAVGAAGQDRAYEDLAAALGRAGARTDRIEVPAGEERSVLAARLRTAAGAGGIAGVLSTIAQDETPDSRAPGAAAGLTSTATLVQALADAEVDGPLWVLTRGAVSVGAADVLTAPAQSQVWGFGRVVALEQPRLWGGLIDLPEPANGTVAGPVDDRTAARLVAVLADGTEDQVAIRGTGVLARRLLRDPLADDRPTARPVDTESSVEAEPSARPTDSADGTRPWQPSGTVLVTGGTGALGSRVAGWLADRGAQRLVLTSRRGPAAPGADALVADLAARGARATVVACDVADRNALAAVLEAIPAAHPLTAVVHAAGIVDDGIVDAMTPQRLSSVLSAKTMGAAHLDALTEGMDLDAFVLFSSLAGMLGNPGQANYAAANAYLDSLAEQRRARGLAATSIAWGPWAEAGMADEQVAATGGHRAGVGALDPELALIALGQAVDHRDCVVAVADIDWAALAPGLTAVRPVPLLEHLMGAPGVEAGAVTPETGRDTGPARATALRAELAAAAGPEGEQIVLDLVLEETALVLRHGSAGEIDAERPFRFLGFTSLAAVELRNALSAATGLTLPVSLIFDHPTPAAVAEFLSAGLAPEPAPPGTGSILAELDRLESTLAAQLLEGDEAEALATRLESILSRLQVPHQENSKVAENADSKLEEASVDDLLEIIQSEFGKS</sequence>
<dbReference type="Gene3D" id="3.40.50.720">
    <property type="entry name" value="NAD(P)-binding Rossmann-like Domain"/>
    <property type="match status" value="4"/>
</dbReference>
<keyword evidence="2" id="KW-0596">Phosphopantetheine</keyword>
<dbReference type="GO" id="GO:0006633">
    <property type="term" value="P:fatty acid biosynthetic process"/>
    <property type="evidence" value="ECO:0007669"/>
    <property type="project" value="InterPro"/>
</dbReference>
<dbReference type="Gene3D" id="3.30.70.3290">
    <property type="match status" value="3"/>
</dbReference>
<dbReference type="Gene3D" id="6.10.140.1830">
    <property type="match status" value="1"/>
</dbReference>
<dbReference type="Pfam" id="PF21089">
    <property type="entry name" value="PKS_DH_N"/>
    <property type="match status" value="1"/>
</dbReference>
<dbReference type="SUPFAM" id="SSF51735">
    <property type="entry name" value="NAD(P)-binding Rossmann-fold domains"/>
    <property type="match status" value="7"/>
</dbReference>
<dbReference type="PROSITE" id="PS52019">
    <property type="entry name" value="PKS_MFAS_DH"/>
    <property type="match status" value="1"/>
</dbReference>
<evidence type="ECO:0000256" key="2">
    <source>
        <dbReference type="ARBA" id="ARBA00022450"/>
    </source>
</evidence>
<dbReference type="Proteomes" id="UP000664781">
    <property type="component" value="Unassembled WGS sequence"/>
</dbReference>
<evidence type="ECO:0000256" key="4">
    <source>
        <dbReference type="ARBA" id="ARBA00022679"/>
    </source>
</evidence>
<proteinExistence type="predicted"/>